<dbReference type="RefSeq" id="WP_006720685.1">
    <property type="nucleotide sequence ID" value="NZ_CP085935.1"/>
</dbReference>
<comment type="function">
    <text evidence="2">Antitoxin component of a type II toxin-antitoxin (TA) system.</text>
</comment>
<dbReference type="EMBL" id="ABXJ01000059">
    <property type="protein sequence ID" value="EEA90746.1"/>
    <property type="molecule type" value="Genomic_DNA"/>
</dbReference>
<dbReference type="SUPFAM" id="SSF143120">
    <property type="entry name" value="YefM-like"/>
    <property type="match status" value="1"/>
</dbReference>
<evidence type="ECO:0000313" key="4">
    <source>
        <dbReference type="Proteomes" id="UP000003560"/>
    </source>
</evidence>
<dbReference type="Proteomes" id="UP000003560">
    <property type="component" value="Unassembled WGS sequence"/>
</dbReference>
<protein>
    <recommendedName>
        <fullName evidence="2">Antitoxin</fullName>
    </recommendedName>
</protein>
<dbReference type="AlphaFoldDB" id="B6GAD2"/>
<dbReference type="GeneID" id="98002013"/>
<dbReference type="eggNOG" id="ENOG5031UVQ">
    <property type="taxonomic scope" value="Bacteria"/>
</dbReference>
<dbReference type="NCBIfam" id="TIGR01552">
    <property type="entry name" value="phd_fam"/>
    <property type="match status" value="1"/>
</dbReference>
<gene>
    <name evidence="3" type="ORF">COLSTE_01028</name>
</gene>
<evidence type="ECO:0000256" key="2">
    <source>
        <dbReference type="RuleBase" id="RU362080"/>
    </source>
</evidence>
<evidence type="ECO:0000313" key="3">
    <source>
        <dbReference type="EMBL" id="EEA90746.1"/>
    </source>
</evidence>
<dbReference type="InterPro" id="IPR006442">
    <property type="entry name" value="Antitoxin_Phd/YefM"/>
</dbReference>
<name>B6GAD2_9ACTN</name>
<dbReference type="Pfam" id="PF02604">
    <property type="entry name" value="PhdYeFM_antitox"/>
    <property type="match status" value="1"/>
</dbReference>
<comment type="similarity">
    <text evidence="1 2">Belongs to the phD/YefM antitoxin family.</text>
</comment>
<dbReference type="STRING" id="445975.COLSTE_01028"/>
<comment type="caution">
    <text evidence="3">The sequence shown here is derived from an EMBL/GenBank/DDBJ whole genome shotgun (WGS) entry which is preliminary data.</text>
</comment>
<evidence type="ECO:0000256" key="1">
    <source>
        <dbReference type="ARBA" id="ARBA00009981"/>
    </source>
</evidence>
<reference evidence="3 4" key="2">
    <citation type="submission" date="2008-10" db="EMBL/GenBank/DDBJ databases">
        <authorList>
            <person name="Fulton L."/>
            <person name="Clifton S."/>
            <person name="Fulton B."/>
            <person name="Xu J."/>
            <person name="Minx P."/>
            <person name="Pepin K.H."/>
            <person name="Johnson M."/>
            <person name="Thiruvilangam P."/>
            <person name="Bhonagiri V."/>
            <person name="Nash W.E."/>
            <person name="Mardis E.R."/>
            <person name="Wilson R.K."/>
        </authorList>
    </citation>
    <scope>NUCLEOTIDE SEQUENCE [LARGE SCALE GENOMIC DNA]</scope>
    <source>
        <strain evidence="3 4">DSM 13279</strain>
    </source>
</reference>
<dbReference type="OrthoDB" id="557859at2"/>
<reference evidence="3 4" key="1">
    <citation type="submission" date="2008-10" db="EMBL/GenBank/DDBJ databases">
        <title>Draft genome sequence of Collinsella stercoris (DSM 13279).</title>
        <authorList>
            <person name="Sudarsanam P."/>
            <person name="Ley R."/>
            <person name="Guruge J."/>
            <person name="Turnbaugh P.J."/>
            <person name="Mahowald M."/>
            <person name="Liep D."/>
            <person name="Gordon J."/>
        </authorList>
    </citation>
    <scope>NUCLEOTIDE SEQUENCE [LARGE SCALE GENOMIC DNA]</scope>
    <source>
        <strain evidence="3 4">DSM 13279</strain>
    </source>
</reference>
<sequence>MSTSLTAVGVREAKNRFSALAAQVNASGSPLTVMKNNTPWVVIAPADPESLERRARLERFRALTASVEQDLAEEPTWDPSVSDRELLNRERVRRFG</sequence>
<keyword evidence="4" id="KW-1185">Reference proteome</keyword>
<dbReference type="InterPro" id="IPR036165">
    <property type="entry name" value="YefM-like_sf"/>
</dbReference>
<proteinExistence type="inferred from homology"/>
<accession>B6GAD2</accession>
<organism evidence="3 4">
    <name type="scientific">Collinsella stercoris DSM 13279</name>
    <dbReference type="NCBI Taxonomy" id="445975"/>
    <lineage>
        <taxon>Bacteria</taxon>
        <taxon>Bacillati</taxon>
        <taxon>Actinomycetota</taxon>
        <taxon>Coriobacteriia</taxon>
        <taxon>Coriobacteriales</taxon>
        <taxon>Coriobacteriaceae</taxon>
        <taxon>Collinsella</taxon>
    </lineage>
</organism>
<dbReference type="HOGENOM" id="CLU_2354921_0_0_11"/>